<reference evidence="4" key="1">
    <citation type="submission" date="2025-08" db="UniProtKB">
        <authorList>
            <consortium name="RefSeq"/>
        </authorList>
    </citation>
    <scope>IDENTIFICATION</scope>
</reference>
<dbReference type="RefSeq" id="XP_018496163.2">
    <property type="nucleotide sequence ID" value="XM_018640647.2"/>
</dbReference>
<evidence type="ECO:0000256" key="1">
    <source>
        <dbReference type="SAM" id="Coils"/>
    </source>
</evidence>
<feature type="compositionally biased region" description="Acidic residues" evidence="2">
    <location>
        <begin position="910"/>
        <end position="926"/>
    </location>
</feature>
<dbReference type="GeneID" id="100907899"/>
<dbReference type="Proteomes" id="UP000694867">
    <property type="component" value="Unplaced"/>
</dbReference>
<gene>
    <name evidence="4" type="primary">LOC100907899</name>
</gene>
<accession>A0AAJ7L568</accession>
<feature type="region of interest" description="Disordered" evidence="2">
    <location>
        <begin position="599"/>
        <end position="685"/>
    </location>
</feature>
<organism evidence="3 4">
    <name type="scientific">Galendromus occidentalis</name>
    <name type="common">western predatory mite</name>
    <dbReference type="NCBI Taxonomy" id="34638"/>
    <lineage>
        <taxon>Eukaryota</taxon>
        <taxon>Metazoa</taxon>
        <taxon>Ecdysozoa</taxon>
        <taxon>Arthropoda</taxon>
        <taxon>Chelicerata</taxon>
        <taxon>Arachnida</taxon>
        <taxon>Acari</taxon>
        <taxon>Parasitiformes</taxon>
        <taxon>Mesostigmata</taxon>
        <taxon>Gamasina</taxon>
        <taxon>Phytoseioidea</taxon>
        <taxon>Phytoseiidae</taxon>
        <taxon>Typhlodrominae</taxon>
        <taxon>Galendromus</taxon>
    </lineage>
</organism>
<dbReference type="KEGG" id="goe:100907899"/>
<feature type="compositionally biased region" description="Acidic residues" evidence="2">
    <location>
        <begin position="398"/>
        <end position="411"/>
    </location>
</feature>
<feature type="compositionally biased region" description="Basic and acidic residues" evidence="2">
    <location>
        <begin position="892"/>
        <end position="909"/>
    </location>
</feature>
<feature type="region of interest" description="Disordered" evidence="2">
    <location>
        <begin position="1477"/>
        <end position="1514"/>
    </location>
</feature>
<protein>
    <submittedName>
        <fullName evidence="4">Uncharacterized protein LOC100907899</fullName>
    </submittedName>
</protein>
<feature type="coiled-coil region" evidence="1">
    <location>
        <begin position="49"/>
        <end position="150"/>
    </location>
</feature>
<keyword evidence="3" id="KW-1185">Reference proteome</keyword>
<feature type="compositionally biased region" description="Basic and acidic residues" evidence="2">
    <location>
        <begin position="622"/>
        <end position="634"/>
    </location>
</feature>
<feature type="region of interest" description="Disordered" evidence="2">
    <location>
        <begin position="883"/>
        <end position="945"/>
    </location>
</feature>
<keyword evidence="1" id="KW-0175">Coiled coil</keyword>
<feature type="region of interest" description="Disordered" evidence="2">
    <location>
        <begin position="439"/>
        <end position="479"/>
    </location>
</feature>
<proteinExistence type="predicted"/>
<feature type="coiled-coil region" evidence="1">
    <location>
        <begin position="1123"/>
        <end position="1150"/>
    </location>
</feature>
<evidence type="ECO:0000256" key="2">
    <source>
        <dbReference type="SAM" id="MobiDB-lite"/>
    </source>
</evidence>
<feature type="compositionally biased region" description="Basic residues" evidence="2">
    <location>
        <begin position="1484"/>
        <end position="1506"/>
    </location>
</feature>
<feature type="compositionally biased region" description="Basic and acidic residues" evidence="2">
    <location>
        <begin position="641"/>
        <end position="653"/>
    </location>
</feature>
<name>A0AAJ7L568_9ACAR</name>
<feature type="region of interest" description="Disordered" evidence="2">
    <location>
        <begin position="387"/>
        <end position="411"/>
    </location>
</feature>
<feature type="region of interest" description="Disordered" evidence="2">
    <location>
        <begin position="313"/>
        <end position="335"/>
    </location>
</feature>
<sequence>MSGEPPNCSACSSISERAKLINDLIKNQHEMVSSLIHERRASSSARTIVAELKRQNEFLSQECSKISDEYRIALEKVYPLEKRATEVETELNAKRIEVESYRVQLEIAQNAPPKASTEMESKVSQMQLQIDQLQSKVRRHNTQKRQSTRAMKNLIRLKSALGNDEVLRSIEILEAALGVSLDPLEQEAMQLERILQNDTDTVEEKKSAEKDSTCVESSCQTEIALRTHRMCQTSALSMHSRECQTETRLDMPVLECEEPVLAVGGIHPDSPDRAVPAGMSDAHQIRDTNRGIATPPTTVVAQDRPIQDFESLETKHDDSSIFVESSTGKDSDETDTIRKKPVSLLECIPNIPLVSDGEDSISPIPECPLLPRKTEKHVTFKEDETFMLTEPAVTESADNGDGDQEDEADDDSDAKMMEEVEMILAEMCNPFGKPNERLLAVSPMPPSPVPMRRKKKKKKDKSDHPRKQLIHQNSSGFEPLFAAPRDSTSSSPLFSRVPEPSCLKAEVTHSPNLGMTTFSFQMPSSGTSKLSLEFDQVTKHVRLSCSDQNVGSGIGQSDSIQDSRALLSSTAIGDVSRRTSFGFPVPPETPRAPEEFFEAPTSYEPGVPRRDKVPKPRSHRSISSEREVIADKSEPVLSDNHLVRRVESHHREIQSPVSPALRSKPEDGSPSHGSQTGSPVAPASAKVPPLCVPNLYRVLNLGLKLRDLNENDYDKDGYEEFRTVERIDMTEPSRFLPSRLRNDYRLKRLSKRKKSEPLVKEFQRNVLKKSIDAKFLEAKETMLQRRIQAAPQLGDSAEGGKLPLDSEKPALMESDAEESAAGPPAYPIPADSELAEQTPFGSVIGDCSERVVQKEEVEPQESSQVQLERTREEAKVEIIECSSESPPTWELRSWDGERLAAADRDRGQSDSEDEETPMFIDYEDEHPETPLSPETLSPADRSATKRIPMEFIEDILSDIRDTRLEAKSNQNLISPPASPSSSESSPMLTRRKSKMIPNSPTTCPLIDRPYTRSSLRSSAKVDEALPPLLGGPESAPPKQAEGNVRTPARAGRMTTRNGIVSLLKDSYIPENEVYETGKLFGYDDVIVSKEAKPIDGEQTDSKRDTMQTIVGYFKQKHGRFTSIEETLRKVAVLQITMEEALAQLVDLEHLRKLYVSFVYVLLDINEKLQVQTQSQITETERNLVTFFLKYVPQLKKYEGKTKHCIGFNCINFIRGYLMSPDRSKKSIIELSSLLKVISYIASEIQGEFLQLIDEIYYSMADHSCEAAYHIGCMLAGWPQSLEGIKVDSPFGFVVRYVLFHHTSTVPLDDLQTARAMAVQAGWTPLIQEGHSLTEAIERFAPVIFSKESKTKFLSRLTLQSLEIMFLLLGDVGVAKKILEEYVPKLLQQVDLPDRDVNSLLQLCGKVWTKFANSKTESIPFEATVESLVDLRTRLRNTDRKDVQEFCNKALWSYANYDSSETGARARQICNKERFMQRKADKHPGRGRGMQKRGRGKKSFGQKKIPRGSREKTMC</sequence>
<feature type="region of interest" description="Disordered" evidence="2">
    <location>
        <begin position="968"/>
        <end position="1049"/>
    </location>
</feature>
<evidence type="ECO:0000313" key="4">
    <source>
        <dbReference type="RefSeq" id="XP_018496163.2"/>
    </source>
</evidence>
<evidence type="ECO:0000313" key="3">
    <source>
        <dbReference type="Proteomes" id="UP000694867"/>
    </source>
</evidence>